<sequence>ISEERHLIMDKEDRRDKELTVLTSDLLNPKFCLAEWYVQAAGKARKLDTCKLRKWRHRQDRVAPMPMGTPLVTRVEQLLAQQAQYDNDHTRNAQHPERFACTRMDDSTYLIQDYVRSFAVRVPVQLLLNPKFELATWYNKMLRRAHNDLGKRLGQSPNESNMLRLLERGSLTELECQLEDVARSIYSPPDAKFLCDGTRLFAVELNGQQIPAGTYPALHRGAAITKDFKRVIPRPVVVVVYVNGRQARALIDSGSLSDFMSVTLADQLKLKKTELTRPLVVQLAVQGSRSKVNYG</sequence>
<keyword evidence="2" id="KW-1185">Reference proteome</keyword>
<dbReference type="InParanoid" id="A0A0D0AFT2"/>
<organism evidence="1 2">
    <name type="scientific">Suillus luteus UH-Slu-Lm8-n1</name>
    <dbReference type="NCBI Taxonomy" id="930992"/>
    <lineage>
        <taxon>Eukaryota</taxon>
        <taxon>Fungi</taxon>
        <taxon>Dikarya</taxon>
        <taxon>Basidiomycota</taxon>
        <taxon>Agaricomycotina</taxon>
        <taxon>Agaricomycetes</taxon>
        <taxon>Agaricomycetidae</taxon>
        <taxon>Boletales</taxon>
        <taxon>Suillineae</taxon>
        <taxon>Suillaceae</taxon>
        <taxon>Suillus</taxon>
    </lineage>
</organism>
<evidence type="ECO:0000313" key="2">
    <source>
        <dbReference type="Proteomes" id="UP000054485"/>
    </source>
</evidence>
<proteinExistence type="predicted"/>
<feature type="non-terminal residue" evidence="1">
    <location>
        <position position="1"/>
    </location>
</feature>
<dbReference type="EMBL" id="KN836033">
    <property type="protein sequence ID" value="KIK33077.1"/>
    <property type="molecule type" value="Genomic_DNA"/>
</dbReference>
<dbReference type="Proteomes" id="UP000054485">
    <property type="component" value="Unassembled WGS sequence"/>
</dbReference>
<dbReference type="Gene3D" id="2.40.70.10">
    <property type="entry name" value="Acid Proteases"/>
    <property type="match status" value="1"/>
</dbReference>
<accession>A0A0D0AFT2</accession>
<name>A0A0D0AFT2_9AGAM</name>
<protein>
    <submittedName>
        <fullName evidence="1">Uncharacterized protein</fullName>
    </submittedName>
</protein>
<dbReference type="OrthoDB" id="1750432at2759"/>
<reference evidence="2" key="2">
    <citation type="submission" date="2015-01" db="EMBL/GenBank/DDBJ databases">
        <title>Evolutionary Origins and Diversification of the Mycorrhizal Mutualists.</title>
        <authorList>
            <consortium name="DOE Joint Genome Institute"/>
            <consortium name="Mycorrhizal Genomics Consortium"/>
            <person name="Kohler A."/>
            <person name="Kuo A."/>
            <person name="Nagy L.G."/>
            <person name="Floudas D."/>
            <person name="Copeland A."/>
            <person name="Barry K.W."/>
            <person name="Cichocki N."/>
            <person name="Veneault-Fourrey C."/>
            <person name="LaButti K."/>
            <person name="Lindquist E.A."/>
            <person name="Lipzen A."/>
            <person name="Lundell T."/>
            <person name="Morin E."/>
            <person name="Murat C."/>
            <person name="Riley R."/>
            <person name="Ohm R."/>
            <person name="Sun H."/>
            <person name="Tunlid A."/>
            <person name="Henrissat B."/>
            <person name="Grigoriev I.V."/>
            <person name="Hibbett D.S."/>
            <person name="Martin F."/>
        </authorList>
    </citation>
    <scope>NUCLEOTIDE SEQUENCE [LARGE SCALE GENOMIC DNA]</scope>
    <source>
        <strain evidence="2">UH-Slu-Lm8-n1</strain>
    </source>
</reference>
<dbReference type="CDD" id="cd00303">
    <property type="entry name" value="retropepsin_like"/>
    <property type="match status" value="1"/>
</dbReference>
<dbReference type="AlphaFoldDB" id="A0A0D0AFT2"/>
<evidence type="ECO:0000313" key="1">
    <source>
        <dbReference type="EMBL" id="KIK33077.1"/>
    </source>
</evidence>
<reference evidence="1 2" key="1">
    <citation type="submission" date="2014-04" db="EMBL/GenBank/DDBJ databases">
        <authorList>
            <consortium name="DOE Joint Genome Institute"/>
            <person name="Kuo A."/>
            <person name="Ruytinx J."/>
            <person name="Rineau F."/>
            <person name="Colpaert J."/>
            <person name="Kohler A."/>
            <person name="Nagy L.G."/>
            <person name="Floudas D."/>
            <person name="Copeland A."/>
            <person name="Barry K.W."/>
            <person name="Cichocki N."/>
            <person name="Veneault-Fourrey C."/>
            <person name="LaButti K."/>
            <person name="Lindquist E.A."/>
            <person name="Lipzen A."/>
            <person name="Lundell T."/>
            <person name="Morin E."/>
            <person name="Murat C."/>
            <person name="Sun H."/>
            <person name="Tunlid A."/>
            <person name="Henrissat B."/>
            <person name="Grigoriev I.V."/>
            <person name="Hibbett D.S."/>
            <person name="Martin F."/>
            <person name="Nordberg H.P."/>
            <person name="Cantor M.N."/>
            <person name="Hua S.X."/>
        </authorList>
    </citation>
    <scope>NUCLEOTIDE SEQUENCE [LARGE SCALE GENOMIC DNA]</scope>
    <source>
        <strain evidence="1 2">UH-Slu-Lm8-n1</strain>
    </source>
</reference>
<dbReference type="Pfam" id="PF08284">
    <property type="entry name" value="RVP_2"/>
    <property type="match status" value="1"/>
</dbReference>
<dbReference type="InterPro" id="IPR021109">
    <property type="entry name" value="Peptidase_aspartic_dom_sf"/>
</dbReference>
<dbReference type="HOGENOM" id="CLU_819301_0_0_1"/>
<feature type="non-terminal residue" evidence="1">
    <location>
        <position position="295"/>
    </location>
</feature>
<dbReference type="STRING" id="930992.A0A0D0AFT2"/>
<gene>
    <name evidence="1" type="ORF">CY34DRAFT_65025</name>
</gene>